<dbReference type="STRING" id="1513793.SAMN06296036_107149"/>
<dbReference type="EMBL" id="FWZT01000007">
    <property type="protein sequence ID" value="SMF21981.1"/>
    <property type="molecule type" value="Genomic_DNA"/>
</dbReference>
<dbReference type="InterPro" id="IPR019734">
    <property type="entry name" value="TPR_rpt"/>
</dbReference>
<protein>
    <submittedName>
        <fullName evidence="1">Tetratricopeptide repeat-containing protein</fullName>
    </submittedName>
</protein>
<dbReference type="SMART" id="SM00028">
    <property type="entry name" value="TPR"/>
    <property type="match status" value="2"/>
</dbReference>
<reference evidence="2" key="1">
    <citation type="submission" date="2017-04" db="EMBL/GenBank/DDBJ databases">
        <authorList>
            <person name="Varghese N."/>
            <person name="Submissions S."/>
        </authorList>
    </citation>
    <scope>NUCLEOTIDE SEQUENCE [LARGE SCALE GENOMIC DNA]</scope>
    <source>
        <strain evidence="2">RKEM611</strain>
    </source>
</reference>
<organism evidence="1 2">
    <name type="scientific">Pseudobacteriovorax antillogorgiicola</name>
    <dbReference type="NCBI Taxonomy" id="1513793"/>
    <lineage>
        <taxon>Bacteria</taxon>
        <taxon>Pseudomonadati</taxon>
        <taxon>Bdellovibrionota</taxon>
        <taxon>Oligoflexia</taxon>
        <taxon>Oligoflexales</taxon>
        <taxon>Pseudobacteriovoracaceae</taxon>
        <taxon>Pseudobacteriovorax</taxon>
    </lineage>
</organism>
<accession>A0A1Y6BV88</accession>
<name>A0A1Y6BV88_9BACT</name>
<dbReference type="Gene3D" id="1.25.40.10">
    <property type="entry name" value="Tetratricopeptide repeat domain"/>
    <property type="match status" value="1"/>
</dbReference>
<keyword evidence="2" id="KW-1185">Reference proteome</keyword>
<proteinExistence type="predicted"/>
<evidence type="ECO:0000313" key="2">
    <source>
        <dbReference type="Proteomes" id="UP000192907"/>
    </source>
</evidence>
<dbReference type="AlphaFoldDB" id="A0A1Y6BV88"/>
<sequence>MCLCSVAISPSLLFGQSLIEQGNKEFINKNYSLALDYYRKHLRSNPKDFEVWSLLGASYYHVGQVRRSLKALRKANPHTKNQSQNMYYQGIGYDALGQPNRARRYLVFAANFKDPFGALAMIELAGMEYDERNFKRTRYWAKRYLKQFPDGSYQSAMKDLLAKVKQGQYIPLSYTQRRQYQVSQFTNHRLSLYDKPHFWIFQAGADYATGTRSNPAIQDQMPVVETGAGFEETAINLLAGFGLGPIQREDTAITLGYIYVQDWFTNSERIAVYFEDLSDFNYFPYRPDLQERHHKLFGEVVTAIAPKWDLGLYGHIQVTRSGSSLYPAPERPEIRQAIDVSQESSVIPWMAWRISNKHQLKFYLTLNKTIDLEQDANSKQTYSFFSSKDPFVSFGLGYNGLYLSKTLTFYSELYQYRLLTNNYWDEYERFGLYVSAKYRLTPEWHFLLKGSYYQDDYIYDQIKSGSCEFGEGASISVEGVTCPRTDQGLWLQAGITLRPSPHDAWSAYAGLKNHTNEQLKVYDEQRYEVYFQYTLAFPSVERGSQYLNYYEGSLNRREAF</sequence>
<dbReference type="InterPro" id="IPR011990">
    <property type="entry name" value="TPR-like_helical_dom_sf"/>
</dbReference>
<evidence type="ECO:0000313" key="1">
    <source>
        <dbReference type="EMBL" id="SMF21981.1"/>
    </source>
</evidence>
<gene>
    <name evidence="1" type="ORF">SAMN06296036_107149</name>
</gene>
<dbReference type="Proteomes" id="UP000192907">
    <property type="component" value="Unassembled WGS sequence"/>
</dbReference>
<dbReference type="SUPFAM" id="SSF48452">
    <property type="entry name" value="TPR-like"/>
    <property type="match status" value="1"/>
</dbReference>